<dbReference type="Proteomes" id="UP001597512">
    <property type="component" value="Unassembled WGS sequence"/>
</dbReference>
<dbReference type="InterPro" id="IPR036390">
    <property type="entry name" value="WH_DNA-bd_sf"/>
</dbReference>
<reference evidence="4" key="1">
    <citation type="journal article" date="2019" name="Int. J. Syst. Evol. Microbiol.">
        <title>The Global Catalogue of Microorganisms (GCM) 10K type strain sequencing project: providing services to taxonomists for standard genome sequencing and annotation.</title>
        <authorList>
            <consortium name="The Broad Institute Genomics Platform"/>
            <consortium name="The Broad Institute Genome Sequencing Center for Infectious Disease"/>
            <person name="Wu L."/>
            <person name="Ma J."/>
        </authorList>
    </citation>
    <scope>NUCLEOTIDE SEQUENCE [LARGE SCALE GENOMIC DNA]</scope>
    <source>
        <strain evidence="4">KCTC 52490</strain>
    </source>
</reference>
<dbReference type="RefSeq" id="WP_381507758.1">
    <property type="nucleotide sequence ID" value="NZ_JBHUOM010000036.1"/>
</dbReference>
<dbReference type="Pfam" id="PF21205">
    <property type="entry name" value="Rep3_C"/>
    <property type="match status" value="1"/>
</dbReference>
<dbReference type="Gene3D" id="1.10.10.10">
    <property type="entry name" value="Winged helix-like DNA-binding domain superfamily/Winged helix DNA-binding domain"/>
    <property type="match status" value="2"/>
</dbReference>
<comment type="similarity">
    <text evidence="1">Belongs to the initiator RepB protein family.</text>
</comment>
<evidence type="ECO:0000313" key="4">
    <source>
        <dbReference type="Proteomes" id="UP001597512"/>
    </source>
</evidence>
<comment type="caution">
    <text evidence="3">The sequence shown here is derived from an EMBL/GenBank/DDBJ whole genome shotgun (WGS) entry which is preliminary data.</text>
</comment>
<evidence type="ECO:0000256" key="1">
    <source>
        <dbReference type="ARBA" id="ARBA00038283"/>
    </source>
</evidence>
<organism evidence="3 4">
    <name type="scientific">Spirosoma flavum</name>
    <dbReference type="NCBI Taxonomy" id="2048557"/>
    <lineage>
        <taxon>Bacteria</taxon>
        <taxon>Pseudomonadati</taxon>
        <taxon>Bacteroidota</taxon>
        <taxon>Cytophagia</taxon>
        <taxon>Cytophagales</taxon>
        <taxon>Cytophagaceae</taxon>
        <taxon>Spirosoma</taxon>
    </lineage>
</organism>
<evidence type="ECO:0000259" key="2">
    <source>
        <dbReference type="Pfam" id="PF01051"/>
    </source>
</evidence>
<dbReference type="InterPro" id="IPR000525">
    <property type="entry name" value="Initiator_Rep_WH1"/>
</dbReference>
<protein>
    <submittedName>
        <fullName evidence="3">Replication initiation protein</fullName>
    </submittedName>
</protein>
<keyword evidence="4" id="KW-1185">Reference proteome</keyword>
<accession>A0ABW6ATD0</accession>
<sequence length="372" mass="42723">MQKEADNQLSLFNRHSTNYQSNVFTLSRQEYTELEKKIVILVVNQLGNLAVQGKLQPGVNMVFSLPYSELTKDHHSQITAAAEGLSKKRISYKDEQQGEFVFVTPFPFVKSQLINNRRYIEIKVLADVVPHFAALGQRYTKYDLDVIWSLSSIYAMRMFEIMSMHQHIKKTRFTFSVDELRYILNCPDTYRYNDFQKYVLEVTQRELKQKANILLEWKPSLKIGKRVVELEFEIKTEHLLASEGVKEDALRLSTMSPNELVIKGYEVMAHYQLKPWQKDAVVTDMQLLETLFRVHSEFVNGLRPEVKNRNRYLAKSLSLDKLRAPKATKAANTLPIGPQLNFIQSTSNVRAAGAVKSIGSLIGGMIPSNESK</sequence>
<evidence type="ECO:0000313" key="3">
    <source>
        <dbReference type="EMBL" id="MFD2937558.1"/>
    </source>
</evidence>
<dbReference type="EMBL" id="JBHUOM010000036">
    <property type="protein sequence ID" value="MFD2937558.1"/>
    <property type="molecule type" value="Genomic_DNA"/>
</dbReference>
<name>A0ABW6ATD0_9BACT</name>
<dbReference type="SUPFAM" id="SSF46785">
    <property type="entry name" value="Winged helix' DNA-binding domain"/>
    <property type="match status" value="2"/>
</dbReference>
<feature type="domain" description="Initiator Rep protein WH1" evidence="2">
    <location>
        <begin position="19"/>
        <end position="162"/>
    </location>
</feature>
<dbReference type="Pfam" id="PF01051">
    <property type="entry name" value="Rep3_N"/>
    <property type="match status" value="1"/>
</dbReference>
<proteinExistence type="inferred from homology"/>
<gene>
    <name evidence="3" type="ORF">ACFS25_27545</name>
</gene>
<dbReference type="InterPro" id="IPR036388">
    <property type="entry name" value="WH-like_DNA-bd_sf"/>
</dbReference>